<comment type="caution">
    <text evidence="2">The sequence shown here is derived from an EMBL/GenBank/DDBJ whole genome shotgun (WGS) entry which is preliminary data.</text>
</comment>
<evidence type="ECO:0000313" key="3">
    <source>
        <dbReference type="Proteomes" id="UP000287651"/>
    </source>
</evidence>
<dbReference type="Proteomes" id="UP000287651">
    <property type="component" value="Unassembled WGS sequence"/>
</dbReference>
<organism evidence="2 3">
    <name type="scientific">Ensete ventricosum</name>
    <name type="common">Abyssinian banana</name>
    <name type="synonym">Musa ensete</name>
    <dbReference type="NCBI Taxonomy" id="4639"/>
    <lineage>
        <taxon>Eukaryota</taxon>
        <taxon>Viridiplantae</taxon>
        <taxon>Streptophyta</taxon>
        <taxon>Embryophyta</taxon>
        <taxon>Tracheophyta</taxon>
        <taxon>Spermatophyta</taxon>
        <taxon>Magnoliopsida</taxon>
        <taxon>Liliopsida</taxon>
        <taxon>Zingiberales</taxon>
        <taxon>Musaceae</taxon>
        <taxon>Ensete</taxon>
    </lineage>
</organism>
<evidence type="ECO:0000313" key="2">
    <source>
        <dbReference type="EMBL" id="RRT34520.1"/>
    </source>
</evidence>
<proteinExistence type="predicted"/>
<feature type="region of interest" description="Disordered" evidence="1">
    <location>
        <begin position="48"/>
        <end position="86"/>
    </location>
</feature>
<evidence type="ECO:0000256" key="1">
    <source>
        <dbReference type="SAM" id="MobiDB-lite"/>
    </source>
</evidence>
<protein>
    <submittedName>
        <fullName evidence="2">Uncharacterized protein</fullName>
    </submittedName>
</protein>
<dbReference type="AlphaFoldDB" id="A0A426X501"/>
<sequence>MGCGAMPGTGGAGNLCNISFGINVVSINNTCKQIRSCQARSTDVDYRRGQWRSKARSSLGHGTRKPPFSTSLHGERGSELEPPRKKMEAVRQAYPLVVVMPIRRVRWRWLRSPRQGGRPRRKIGLKSWTADGGAAGGGGRKPMAGASQGLMSLFAPAPAADTCRRWLQLAASASLASKCFRCDRYFCMQPTQ</sequence>
<reference evidence="2 3" key="1">
    <citation type="journal article" date="2014" name="Agronomy (Basel)">
        <title>A Draft Genome Sequence for Ensete ventricosum, the Drought-Tolerant Tree Against Hunger.</title>
        <authorList>
            <person name="Harrison J."/>
            <person name="Moore K.A."/>
            <person name="Paszkiewicz K."/>
            <person name="Jones T."/>
            <person name="Grant M."/>
            <person name="Ambacheew D."/>
            <person name="Muzemil S."/>
            <person name="Studholme D.J."/>
        </authorList>
    </citation>
    <scope>NUCLEOTIDE SEQUENCE [LARGE SCALE GENOMIC DNA]</scope>
</reference>
<dbReference type="EMBL" id="AMZH03026645">
    <property type="protein sequence ID" value="RRT34520.1"/>
    <property type="molecule type" value="Genomic_DNA"/>
</dbReference>
<name>A0A426X501_ENSVE</name>
<accession>A0A426X501</accession>
<feature type="compositionally biased region" description="Basic and acidic residues" evidence="1">
    <location>
        <begin position="73"/>
        <end position="86"/>
    </location>
</feature>
<gene>
    <name evidence="2" type="ORF">B296_00049224</name>
</gene>